<evidence type="ECO:0000313" key="3">
    <source>
        <dbReference type="Proteomes" id="UP000078240"/>
    </source>
</evidence>
<accession>A0A179GMQ7</accession>
<dbReference type="EMBL" id="LSBH01000005">
    <property type="protein sequence ID" value="OAQ78621.1"/>
    <property type="molecule type" value="Genomic_DNA"/>
</dbReference>
<feature type="region of interest" description="Disordered" evidence="1">
    <location>
        <begin position="103"/>
        <end position="128"/>
    </location>
</feature>
<organism evidence="2 3">
    <name type="scientific">Purpureocillium lilacinum</name>
    <name type="common">Paecilomyces lilacinus</name>
    <dbReference type="NCBI Taxonomy" id="33203"/>
    <lineage>
        <taxon>Eukaryota</taxon>
        <taxon>Fungi</taxon>
        <taxon>Dikarya</taxon>
        <taxon>Ascomycota</taxon>
        <taxon>Pezizomycotina</taxon>
        <taxon>Sordariomycetes</taxon>
        <taxon>Hypocreomycetidae</taxon>
        <taxon>Hypocreales</taxon>
        <taxon>Ophiocordycipitaceae</taxon>
        <taxon>Purpureocillium</taxon>
    </lineage>
</organism>
<reference evidence="2 3" key="1">
    <citation type="submission" date="2016-01" db="EMBL/GenBank/DDBJ databases">
        <title>Biosynthesis of antibiotic leucinostatins and their inhibition on Phytophthora in bio-control Purpureocillium lilacinum.</title>
        <authorList>
            <person name="Wang G."/>
            <person name="Liu Z."/>
            <person name="Lin R."/>
            <person name="Li E."/>
            <person name="Mao Z."/>
            <person name="Ling J."/>
            <person name="Yin W."/>
            <person name="Xie B."/>
        </authorList>
    </citation>
    <scope>NUCLEOTIDE SEQUENCE [LARGE SCALE GENOMIC DNA]</scope>
    <source>
        <strain evidence="2">PLBJ-1</strain>
    </source>
</reference>
<gene>
    <name evidence="2" type="ORF">VFPBJ_06742</name>
</gene>
<name>A0A179GMQ7_PURLI</name>
<proteinExistence type="predicted"/>
<evidence type="ECO:0000256" key="1">
    <source>
        <dbReference type="SAM" id="MobiDB-lite"/>
    </source>
</evidence>
<sequence>MAHGTSSRLTTALQESSQSSCRDLGSNVFVNMVALKRFLKLPAPAPLSTAETRDLARTSRNLTFQACKPTFRFSTSSIHDSFVPSGGEIAEYVFGRTLAHRLPMCSDELPPPNHHPRRQQRPHPSLRD</sequence>
<evidence type="ECO:0000313" key="2">
    <source>
        <dbReference type="EMBL" id="OAQ78621.1"/>
    </source>
</evidence>
<dbReference type="Proteomes" id="UP000078240">
    <property type="component" value="Unassembled WGS sequence"/>
</dbReference>
<protein>
    <submittedName>
        <fullName evidence="2">Uncharacterized protein</fullName>
    </submittedName>
</protein>
<comment type="caution">
    <text evidence="2">The sequence shown here is derived from an EMBL/GenBank/DDBJ whole genome shotgun (WGS) entry which is preliminary data.</text>
</comment>
<dbReference type="AlphaFoldDB" id="A0A179GMQ7"/>